<dbReference type="InParanoid" id="Q0UQ04"/>
<evidence type="ECO:0000256" key="1">
    <source>
        <dbReference type="ARBA" id="ARBA00004141"/>
    </source>
</evidence>
<keyword evidence="3 7" id="KW-0812">Transmembrane</keyword>
<dbReference type="InterPro" id="IPR036259">
    <property type="entry name" value="MFS_trans_sf"/>
</dbReference>
<dbReference type="SUPFAM" id="SSF103473">
    <property type="entry name" value="MFS general substrate transporter"/>
    <property type="match status" value="1"/>
</dbReference>
<feature type="domain" description="Major facilitator superfamily (MFS) profile" evidence="8">
    <location>
        <begin position="1"/>
        <end position="439"/>
    </location>
</feature>
<accession>Q0UQ04</accession>
<feature type="region of interest" description="Disordered" evidence="6">
    <location>
        <begin position="1"/>
        <end position="28"/>
    </location>
</feature>
<feature type="transmembrane region" description="Helical" evidence="7">
    <location>
        <begin position="305"/>
        <end position="327"/>
    </location>
</feature>
<feature type="transmembrane region" description="Helical" evidence="7">
    <location>
        <begin position="333"/>
        <end position="356"/>
    </location>
</feature>
<keyword evidence="5 7" id="KW-0472">Membrane</keyword>
<protein>
    <recommendedName>
        <fullName evidence="8">Major facilitator superfamily (MFS) profile domain-containing protein</fullName>
    </recommendedName>
</protein>
<feature type="transmembrane region" description="Helical" evidence="7">
    <location>
        <begin position="456"/>
        <end position="475"/>
    </location>
</feature>
<evidence type="ECO:0000256" key="6">
    <source>
        <dbReference type="SAM" id="MobiDB-lite"/>
    </source>
</evidence>
<dbReference type="HOGENOM" id="CLU_000960_25_2_1"/>
<feature type="transmembrane region" description="Helical" evidence="7">
    <location>
        <begin position="53"/>
        <end position="86"/>
    </location>
</feature>
<feature type="transmembrane region" description="Helical" evidence="7">
    <location>
        <begin position="98"/>
        <end position="118"/>
    </location>
</feature>
<dbReference type="InterPro" id="IPR005829">
    <property type="entry name" value="Sugar_transporter_CS"/>
</dbReference>
<feature type="transmembrane region" description="Helical" evidence="7">
    <location>
        <begin position="124"/>
        <end position="143"/>
    </location>
</feature>
<dbReference type="PANTHER" id="PTHR23501:SF109">
    <property type="entry name" value="MAJOR FACILITATOR SUPERFAMILY (MFS) PROFILE DOMAIN-CONTAINING PROTEIN-RELATED"/>
    <property type="match status" value="1"/>
</dbReference>
<gene>
    <name evidence="9" type="ORF">SNOG_06160</name>
</gene>
<dbReference type="eggNOG" id="KOG0254">
    <property type="taxonomic scope" value="Eukaryota"/>
</dbReference>
<feature type="compositionally biased region" description="Basic and acidic residues" evidence="6">
    <location>
        <begin position="1"/>
        <end position="13"/>
    </location>
</feature>
<evidence type="ECO:0000256" key="4">
    <source>
        <dbReference type="ARBA" id="ARBA00022989"/>
    </source>
</evidence>
<keyword evidence="2" id="KW-0813">Transport</keyword>
<dbReference type="RefSeq" id="XP_001796542.1">
    <property type="nucleotide sequence ID" value="XM_001796490.1"/>
</dbReference>
<organism evidence="9 10">
    <name type="scientific">Phaeosphaeria nodorum (strain SN15 / ATCC MYA-4574 / FGSC 10173)</name>
    <name type="common">Glume blotch fungus</name>
    <name type="synonym">Parastagonospora nodorum</name>
    <dbReference type="NCBI Taxonomy" id="321614"/>
    <lineage>
        <taxon>Eukaryota</taxon>
        <taxon>Fungi</taxon>
        <taxon>Dikarya</taxon>
        <taxon>Ascomycota</taxon>
        <taxon>Pezizomycotina</taxon>
        <taxon>Dothideomycetes</taxon>
        <taxon>Pleosporomycetidae</taxon>
        <taxon>Pleosporales</taxon>
        <taxon>Pleosporineae</taxon>
        <taxon>Phaeosphaeriaceae</taxon>
        <taxon>Parastagonospora</taxon>
    </lineage>
</organism>
<feature type="transmembrane region" description="Helical" evidence="7">
    <location>
        <begin position="274"/>
        <end position="293"/>
    </location>
</feature>
<evidence type="ECO:0000256" key="7">
    <source>
        <dbReference type="SAM" id="Phobius"/>
    </source>
</evidence>
<keyword evidence="4 7" id="KW-1133">Transmembrane helix</keyword>
<feature type="transmembrane region" description="Helical" evidence="7">
    <location>
        <begin position="236"/>
        <end position="254"/>
    </location>
</feature>
<evidence type="ECO:0000256" key="3">
    <source>
        <dbReference type="ARBA" id="ARBA00022692"/>
    </source>
</evidence>
<dbReference type="Pfam" id="PF06609">
    <property type="entry name" value="TRI12"/>
    <property type="match status" value="1"/>
</dbReference>
<dbReference type="GO" id="GO:0005886">
    <property type="term" value="C:plasma membrane"/>
    <property type="evidence" value="ECO:0000318"/>
    <property type="project" value="GO_Central"/>
</dbReference>
<dbReference type="GeneID" id="5973421"/>
<feature type="transmembrane region" description="Helical" evidence="7">
    <location>
        <begin position="155"/>
        <end position="184"/>
    </location>
</feature>
<dbReference type="Proteomes" id="UP000001055">
    <property type="component" value="Unassembled WGS sequence"/>
</dbReference>
<dbReference type="VEuPathDB" id="FungiDB:JI435_061600"/>
<dbReference type="GO" id="GO:0055085">
    <property type="term" value="P:transmembrane transport"/>
    <property type="evidence" value="ECO:0000318"/>
    <property type="project" value="GO_Central"/>
</dbReference>
<dbReference type="PROSITE" id="PS00216">
    <property type="entry name" value="SUGAR_TRANSPORT_1"/>
    <property type="match status" value="1"/>
</dbReference>
<name>Q0UQ04_PHANO</name>
<dbReference type="AlphaFoldDB" id="Q0UQ04"/>
<dbReference type="KEGG" id="pno:SNOG_06160"/>
<evidence type="ECO:0000256" key="2">
    <source>
        <dbReference type="ARBA" id="ARBA00022448"/>
    </source>
</evidence>
<comment type="subcellular location">
    <subcellularLocation>
        <location evidence="1">Membrane</location>
        <topology evidence="1">Multi-pass membrane protein</topology>
    </subcellularLocation>
</comment>
<feature type="transmembrane region" description="Helical" evidence="7">
    <location>
        <begin position="414"/>
        <end position="435"/>
    </location>
</feature>
<evidence type="ECO:0000256" key="5">
    <source>
        <dbReference type="ARBA" id="ARBA00023136"/>
    </source>
</evidence>
<dbReference type="InterPro" id="IPR010573">
    <property type="entry name" value="MFS_Str1/Tri12-like"/>
</dbReference>
<evidence type="ECO:0000313" key="9">
    <source>
        <dbReference type="EMBL" id="EAT85991.2"/>
    </source>
</evidence>
<evidence type="ECO:0000259" key="8">
    <source>
        <dbReference type="PROSITE" id="PS50850"/>
    </source>
</evidence>
<feature type="transmembrane region" description="Helical" evidence="7">
    <location>
        <begin position="190"/>
        <end position="215"/>
    </location>
</feature>
<dbReference type="PROSITE" id="PS50850">
    <property type="entry name" value="MFS"/>
    <property type="match status" value="1"/>
</dbReference>
<evidence type="ECO:0000313" key="10">
    <source>
        <dbReference type="Proteomes" id="UP000001055"/>
    </source>
</evidence>
<reference evidence="10" key="1">
    <citation type="journal article" date="2007" name="Plant Cell">
        <title>Dothideomycete-plant interactions illuminated by genome sequencing and EST analysis of the wheat pathogen Stagonospora nodorum.</title>
        <authorList>
            <person name="Hane J.K."/>
            <person name="Lowe R.G."/>
            <person name="Solomon P.S."/>
            <person name="Tan K.C."/>
            <person name="Schoch C.L."/>
            <person name="Spatafora J.W."/>
            <person name="Crous P.W."/>
            <person name="Kodira C."/>
            <person name="Birren B.W."/>
            <person name="Galagan J.E."/>
            <person name="Torriani S.F."/>
            <person name="McDonald B.A."/>
            <person name="Oliver R.P."/>
        </authorList>
    </citation>
    <scope>NUCLEOTIDE SEQUENCE [LARGE SCALE GENOMIC DNA]</scope>
    <source>
        <strain evidence="10">SN15 / ATCC MYA-4574 / FGSC 10173</strain>
    </source>
</reference>
<dbReference type="PANTHER" id="PTHR23501">
    <property type="entry name" value="MAJOR FACILITATOR SUPERFAMILY"/>
    <property type="match status" value="1"/>
</dbReference>
<dbReference type="InterPro" id="IPR020846">
    <property type="entry name" value="MFS_dom"/>
</dbReference>
<feature type="transmembrane region" description="Helical" evidence="7">
    <location>
        <begin position="368"/>
        <end position="387"/>
    </location>
</feature>
<proteinExistence type="predicted"/>
<dbReference type="Gene3D" id="1.20.1250.20">
    <property type="entry name" value="MFS general substrate transporter like domains"/>
    <property type="match status" value="1"/>
</dbReference>
<dbReference type="GO" id="GO:0022857">
    <property type="term" value="F:transmembrane transporter activity"/>
    <property type="evidence" value="ECO:0000318"/>
    <property type="project" value="GO_Central"/>
</dbReference>
<dbReference type="EMBL" id="CH445333">
    <property type="protein sequence ID" value="EAT85991.2"/>
    <property type="molecule type" value="Genomic_DNA"/>
</dbReference>
<sequence>MEKSDPYTERIETVRVSSPTMSDTEKQHHDDAVGANLELDESSPPPGYFTSKFFVGTMAAIGLGLMAGVVWVALSYTLTSAVTLTIIGRISDIFGRRWVFVTGSMLGVLGAIICATAQSIPALIVGTTIMGIAAATQLSYFYVMGELVPMKYRLAGNAFCYLFCIPGSGVAPVISGLLVFMMGLNWGGSVYAWSSGYVIGTIVAGLVALVCFVLYECYVDLKEPLVPMHIFSNYSWNASVVLTGLGASVYYAFAIVWPSMVAVLYSDGGAMNSAWLSSLVGLCITLGQIVGGFSGKKIGHLKWQCVVGITLGAICFGSMATCGVGTMSRAATLLSFGVFFVGWTEGAAITIVTLAAKDQFALGTASGVAGSIRFLISSIAATVYTVILSNRLTTTIASQVPPALLAAGLPSTSIPSFISAFALGPTAFAAIPGVTPEIIAAGSSAYKQANADAYRTVFLSNIAFSGVAIVCSLLLPDVDHLLTGQVATTLHRGRDEGLVAGEKE</sequence>